<name>A0A160SZW9_9CHLR</name>
<dbReference type="PANTHER" id="PTHR12788:SF10">
    <property type="entry name" value="PROTEIN-TYROSINE SULFOTRANSFERASE"/>
    <property type="match status" value="1"/>
</dbReference>
<keyword evidence="3" id="KW-1185">Reference proteome</keyword>
<dbReference type="InterPro" id="IPR026634">
    <property type="entry name" value="TPST-like"/>
</dbReference>
<gene>
    <name evidence="2" type="ORF">CFX0092_A0077</name>
</gene>
<dbReference type="Pfam" id="PF13469">
    <property type="entry name" value="Sulfotransfer_3"/>
    <property type="match status" value="1"/>
</dbReference>
<dbReference type="KEGG" id="pbf:CFX0092_A0077"/>
<dbReference type="GO" id="GO:0008476">
    <property type="term" value="F:protein-tyrosine sulfotransferase activity"/>
    <property type="evidence" value="ECO:0007669"/>
    <property type="project" value="InterPro"/>
</dbReference>
<evidence type="ECO:0000313" key="3">
    <source>
        <dbReference type="Proteomes" id="UP000215027"/>
    </source>
</evidence>
<keyword evidence="1" id="KW-0808">Transferase</keyword>
<sequence length="330" mass="35929">MIQSPVLIIGCARSGTTLLYQVLAESPELWAIGYESKAIIERDHHPAVKGWESGALTAADLTPASAAAIRRAFAEQAAPGGYWQWVNALRGWVNHSSVYAAIKRRGRSSAPGAAVSNTVPGGGLALFRTLAQLRNRLAPPRGPIRLLEKTPENCLRLPFLQALFPDARVIFLTRDGRANVHSLLEGWRQPHLFPGYRTPVPVTSPGQTRGRWAFTLIPGWRELVDSPLEEICARQWVACNQAVLDYAASPGALPVLRLSYEGLIAAPDESLRRLAAFLAIDVARIPAYGRPLPEVNVVSPPGAEKWREESAALARVEPIIAPLMARLAES</sequence>
<dbReference type="PANTHER" id="PTHR12788">
    <property type="entry name" value="PROTEIN-TYROSINE SULFOTRANSFERASE 2"/>
    <property type="match status" value="1"/>
</dbReference>
<organism evidence="2 3">
    <name type="scientific">Candidatus Promineifilum breve</name>
    <dbReference type="NCBI Taxonomy" id="1806508"/>
    <lineage>
        <taxon>Bacteria</taxon>
        <taxon>Bacillati</taxon>
        <taxon>Chloroflexota</taxon>
        <taxon>Ardenticatenia</taxon>
        <taxon>Candidatus Promineifilales</taxon>
        <taxon>Candidatus Promineifilaceae</taxon>
        <taxon>Candidatus Promineifilum</taxon>
    </lineage>
</organism>
<dbReference type="OrthoDB" id="536969at2"/>
<dbReference type="AlphaFoldDB" id="A0A160SZW9"/>
<evidence type="ECO:0000313" key="2">
    <source>
        <dbReference type="EMBL" id="CUS01958.2"/>
    </source>
</evidence>
<dbReference type="InterPro" id="IPR027417">
    <property type="entry name" value="P-loop_NTPase"/>
</dbReference>
<proteinExistence type="predicted"/>
<reference evidence="2" key="1">
    <citation type="submission" date="2016-01" db="EMBL/GenBank/DDBJ databases">
        <authorList>
            <person name="Mcilroy J.S."/>
            <person name="Karst M S."/>
            <person name="Albertsen M."/>
        </authorList>
    </citation>
    <scope>NUCLEOTIDE SEQUENCE</scope>
    <source>
        <strain evidence="2">Cfx-K</strain>
    </source>
</reference>
<dbReference type="SUPFAM" id="SSF52540">
    <property type="entry name" value="P-loop containing nucleoside triphosphate hydrolases"/>
    <property type="match status" value="1"/>
</dbReference>
<dbReference type="EMBL" id="LN890655">
    <property type="protein sequence ID" value="CUS01958.2"/>
    <property type="molecule type" value="Genomic_DNA"/>
</dbReference>
<evidence type="ECO:0000256" key="1">
    <source>
        <dbReference type="ARBA" id="ARBA00022679"/>
    </source>
</evidence>
<evidence type="ECO:0008006" key="4">
    <source>
        <dbReference type="Google" id="ProtNLM"/>
    </source>
</evidence>
<protein>
    <recommendedName>
        <fullName evidence="4">Sulfotransferase</fullName>
    </recommendedName>
</protein>
<dbReference type="Proteomes" id="UP000215027">
    <property type="component" value="Chromosome I"/>
</dbReference>
<dbReference type="Gene3D" id="3.40.50.300">
    <property type="entry name" value="P-loop containing nucleotide triphosphate hydrolases"/>
    <property type="match status" value="1"/>
</dbReference>
<accession>A0A160SZW9</accession>
<dbReference type="RefSeq" id="WP_095041626.1">
    <property type="nucleotide sequence ID" value="NZ_LN890655.1"/>
</dbReference>